<feature type="compositionally biased region" description="Polar residues" evidence="12">
    <location>
        <begin position="4931"/>
        <end position="4950"/>
    </location>
</feature>
<keyword evidence="4" id="KW-0597">Phosphoprotein</keyword>
<feature type="region of interest" description="Disordered" evidence="12">
    <location>
        <begin position="4611"/>
        <end position="4685"/>
    </location>
</feature>
<keyword evidence="11" id="KW-0175">Coiled coil</keyword>
<dbReference type="SMART" id="SM00033">
    <property type="entry name" value="CH"/>
    <property type="match status" value="2"/>
</dbReference>
<dbReference type="EMBL" id="GAKP01016828">
    <property type="protein sequence ID" value="JAC42124.1"/>
    <property type="molecule type" value="Transcribed_RNA"/>
</dbReference>
<keyword evidence="5" id="KW-0493">Microtubule</keyword>
<dbReference type="InterPro" id="IPR003108">
    <property type="entry name" value="GAR_dom"/>
</dbReference>
<evidence type="ECO:0000256" key="3">
    <source>
        <dbReference type="ARBA" id="ARBA00022490"/>
    </source>
</evidence>
<dbReference type="GO" id="GO:0042060">
    <property type="term" value="P:wound healing"/>
    <property type="evidence" value="ECO:0007669"/>
    <property type="project" value="TreeGrafter"/>
</dbReference>
<dbReference type="FunFam" id="1.20.58.60:FF:000042">
    <property type="entry name" value="Short stop, isoform N"/>
    <property type="match status" value="1"/>
</dbReference>
<dbReference type="FunFam" id="1.20.58.60:FF:000045">
    <property type="entry name" value="Short stop, isoform K"/>
    <property type="match status" value="1"/>
</dbReference>
<dbReference type="CDD" id="cd00051">
    <property type="entry name" value="EFh"/>
    <property type="match status" value="1"/>
</dbReference>
<dbReference type="PROSITE" id="PS50222">
    <property type="entry name" value="EF_HAND_2"/>
    <property type="match status" value="2"/>
</dbReference>
<feature type="coiled-coil region" evidence="11">
    <location>
        <begin position="1392"/>
        <end position="1461"/>
    </location>
</feature>
<dbReference type="InterPro" id="IPR001589">
    <property type="entry name" value="Actinin_actin-bd_CS"/>
</dbReference>
<dbReference type="FunFam" id="1.10.418.10:FF:000022">
    <property type="entry name" value="Short stop, isoform K"/>
    <property type="match status" value="1"/>
</dbReference>
<evidence type="ECO:0000256" key="8">
    <source>
        <dbReference type="ARBA" id="ARBA00023203"/>
    </source>
</evidence>
<dbReference type="Pfam" id="PF13499">
    <property type="entry name" value="EF-hand_7"/>
    <property type="match status" value="1"/>
</dbReference>
<evidence type="ECO:0000256" key="10">
    <source>
        <dbReference type="PROSITE-ProRule" id="PRU00192"/>
    </source>
</evidence>
<dbReference type="InterPro" id="IPR036872">
    <property type="entry name" value="CH_dom_sf"/>
</dbReference>
<dbReference type="GO" id="GO:0005886">
    <property type="term" value="C:plasma membrane"/>
    <property type="evidence" value="ECO:0007669"/>
    <property type="project" value="UniProtKB-SubCell"/>
</dbReference>
<dbReference type="Gene3D" id="1.10.238.10">
    <property type="entry name" value="EF-hand"/>
    <property type="match status" value="1"/>
</dbReference>
<comment type="subcellular location">
    <subcellularLocation>
        <location evidence="1">Cytoplasm</location>
        <location evidence="1">Cytoskeleton</location>
    </subcellularLocation>
</comment>
<dbReference type="FunFam" id="1.20.58.60:FF:000054">
    <property type="entry name" value="Short stop, isoform K"/>
    <property type="match status" value="1"/>
</dbReference>
<dbReference type="InterPro" id="IPR018247">
    <property type="entry name" value="EF_Hand_1_Ca_BS"/>
</dbReference>
<dbReference type="PROSITE" id="PS51460">
    <property type="entry name" value="GAR"/>
    <property type="match status" value="1"/>
</dbReference>
<feature type="domain" description="EF-hand" evidence="15">
    <location>
        <begin position="4793"/>
        <end position="4828"/>
    </location>
</feature>
<dbReference type="Gene3D" id="1.20.58.60">
    <property type="match status" value="28"/>
</dbReference>
<feature type="compositionally biased region" description="Polar residues" evidence="12">
    <location>
        <begin position="4619"/>
        <end position="4631"/>
    </location>
</feature>
<feature type="domain" description="Calponin-homology (CH)" evidence="14">
    <location>
        <begin position="236"/>
        <end position="341"/>
    </location>
</feature>
<dbReference type="PROSITE" id="PS00020">
    <property type="entry name" value="ACTININ_2"/>
    <property type="match status" value="1"/>
</dbReference>
<evidence type="ECO:0000259" key="16">
    <source>
        <dbReference type="PROSITE" id="PS51460"/>
    </source>
</evidence>
<keyword evidence="2 10" id="KW-0728">SH3 domain</keyword>
<feature type="coiled-coil region" evidence="11">
    <location>
        <begin position="673"/>
        <end position="721"/>
    </location>
</feature>
<dbReference type="GO" id="GO:0005737">
    <property type="term" value="C:cytoplasm"/>
    <property type="evidence" value="ECO:0007669"/>
    <property type="project" value="UniProtKB-ARBA"/>
</dbReference>
<feature type="compositionally biased region" description="Polar residues" evidence="12">
    <location>
        <begin position="4985"/>
        <end position="4998"/>
    </location>
</feature>
<feature type="coiled-coil region" evidence="11">
    <location>
        <begin position="2280"/>
        <end position="2371"/>
    </location>
</feature>
<feature type="domain" description="SH3" evidence="13">
    <location>
        <begin position="887"/>
        <end position="945"/>
    </location>
</feature>
<dbReference type="InterPro" id="IPR036534">
    <property type="entry name" value="GAR_dom_sf"/>
</dbReference>
<protein>
    <submittedName>
        <fullName evidence="17">Dystonin</fullName>
    </submittedName>
</protein>
<dbReference type="Pfam" id="PF02187">
    <property type="entry name" value="GAS2"/>
    <property type="match status" value="1"/>
</dbReference>
<feature type="compositionally biased region" description="Basic and acidic residues" evidence="12">
    <location>
        <begin position="1"/>
        <end position="12"/>
    </location>
</feature>
<feature type="coiled-coil region" evidence="11">
    <location>
        <begin position="2586"/>
        <end position="2613"/>
    </location>
</feature>
<feature type="domain" description="EF-hand" evidence="15">
    <location>
        <begin position="4757"/>
        <end position="4792"/>
    </location>
</feature>
<dbReference type="Gene3D" id="1.10.418.10">
    <property type="entry name" value="Calponin-like domain"/>
    <property type="match status" value="2"/>
</dbReference>
<dbReference type="SUPFAM" id="SSF46966">
    <property type="entry name" value="Spectrin repeat"/>
    <property type="match status" value="32"/>
</dbReference>
<feature type="coiled-coil region" evidence="11">
    <location>
        <begin position="1750"/>
        <end position="1805"/>
    </location>
</feature>
<evidence type="ECO:0000256" key="6">
    <source>
        <dbReference type="ARBA" id="ARBA00022737"/>
    </source>
</evidence>
<dbReference type="FunFam" id="1.20.58.60:FF:000044">
    <property type="entry name" value="Short stop, isoform K"/>
    <property type="match status" value="1"/>
</dbReference>
<feature type="compositionally biased region" description="Polar residues" evidence="12">
    <location>
        <begin position="4648"/>
        <end position="4672"/>
    </location>
</feature>
<dbReference type="GO" id="GO:0005874">
    <property type="term" value="C:microtubule"/>
    <property type="evidence" value="ECO:0007669"/>
    <property type="project" value="UniProtKB-KW"/>
</dbReference>
<keyword evidence="3" id="KW-0963">Cytoplasm</keyword>
<dbReference type="FunFam" id="1.20.58.60:FF:000101">
    <property type="entry name" value="Short stop, isoform K"/>
    <property type="match status" value="1"/>
</dbReference>
<dbReference type="SUPFAM" id="SSF143575">
    <property type="entry name" value="GAS2 domain-like"/>
    <property type="match status" value="1"/>
</dbReference>
<keyword evidence="6" id="KW-0677">Repeat</keyword>
<dbReference type="PROSITE" id="PS50021">
    <property type="entry name" value="CH"/>
    <property type="match status" value="2"/>
</dbReference>
<dbReference type="GO" id="GO:0030056">
    <property type="term" value="C:hemidesmosome"/>
    <property type="evidence" value="ECO:0007669"/>
    <property type="project" value="TreeGrafter"/>
</dbReference>
<evidence type="ECO:0000256" key="9">
    <source>
        <dbReference type="ARBA" id="ARBA00023212"/>
    </source>
</evidence>
<keyword evidence="7" id="KW-0106">Calcium</keyword>
<sequence length="5151" mass="594312">MTSHAYYKERLGFDPNDISNEPSIASSPQVRKNSKHHHPDNPHNQNHASSQKHGRQNIAYYSQHAVQIPVLQEKARIGDIDFNVETSPAKKAKHSSVPSQQPLPVGGYEDALTQFKDERDAIQKKTFTKWVNKHLKKAKRQVDDLFEDLRDGHNLLTLLEVLSNEHLPREKGKMRFHMLQNAQMALDFLRYKKIKLVNIRAEDIVDGNPKLTLGLIWTIILHFQISDIVVGKDDNLSAREALLRWARRSTLRYPGVRVNDFTTSWRDGLAFSALVHRNRPDLLDWRKARMDRPRERLEQAFHIVEKEYGVTRLLDPEDVDTNEPDEKSLITYISSLYDVFPEPPSIHPLFDMESQRRVHEYRDLAHQFIYWCREKTAYLQERSIPPTVIEIKRLLNDLHCFRNEEVLARKNEKQKLIQIYNELERYFESIGEIDVEADLRPEAIEKAWYRMQSALSDRELILQQELERLERLQRLADKVQREIKHSELKITDLEALINEESRRIERLHPIDAKNVVESLETEIRHLEEPLQNMHQDCLVLNEGRYTNGAELLSKLNKLRERWTNLRTLFNSNLVQKLTGLKYPVHETTVTRQTRTIIESRQIETNSHFRDLQDHIEWCQLKLKQLHAADYGSDLPSVKDEYRRQQEDHKIIDQFHSNILNDERKQSKFSGDELKLYQQRLNHLQKLYAELLTTSTKRLSDLDSLQNFLAEASAELQWLNEKELVEITRDWTDKHLDLTSVHRYYENLMTELEKREIQFATILDRGESLLNQQHPASKCIEAHLTVLQQQWAWLLQLTLCLEVHLKHATEYHQFFTEIKDAEQWLIKRDDVLNSKYSQSDFSLDQGENLLRGMQDLREELNTFGETVSNLQQRALFVIPLNKRRQPVNNPYTIQAICAYKQQGHIQIEKGEKCLLLDNSGRVKWRIRSSTGQEASIPSACLLIPPPDQEAVEAAERLKRLFDRTVNLWQKKHLRLRQNMIFATIRVVKSWDFDQFLAMGSDQRSAIRRALNEDAEKLLSEGDSNDPQLRRLRREMDEVNRLFDEFEKRANAEEESKQASRIFTEECISIKSKLEDMARELDQIILAPLPRDLDSLEHVQEIRQDYERRLKQLDPEIEHLQNTFRNIPLKTPALKKSLDNLLELWNELHTQSDLHKDRLKLLDISLMGLEENENFISDIESKLAANSTLPSSAEGLQRVYNQLTDIQEQITQHQPQIDKMNDAADQLGRMGVPTKVLTDLKSLHTNIGRLNTRWVTICNTIAERMRSCETAIGLLKSLQSGIQVEESWIDGQTEKLSELPTATSAYELDQAVFEKFNICEESVNELLKWVSTIEHRIANIGGPKEKIDDIRSQTNILRQIKEEIDGQQRPVSSCLEQIRQIVLTGADVLSTPEVATLENAGRELRSRVERISDRVSRLLRRLESIREELNKICGELSIFFNWLQEARHRLEDKEQSLADLKNLSVHSDSIREFVSDVIGHQADLRFITMSAQRFVDGNKEFLSILNDFRTSLPERLPHIEPISNAESPIRQEVSLISTQYKDLLHRANALQDRISGLYSCQREFQNALNKADDWIQTIQPQVTRVLSEPLSADTKSASDQMNKAKSIHNELLSNGRLIDNIDQTLDDLVKILGSQLSPNELKKLEKPALDLKGKYQKMLDTVGEHCKILDKTLVQSQGVQDALENLIIWVNKAEDKFKLQYCPASLIKDRLQEQIREHKALFADVISHQASIDSVQASAQHLMGSASNPRIAKNVETNLKVVSEKVAKLTEKLQKRGEFLEDVYNNLVKCLEEMELTENELQNLHEMMDHRDANNLPIDKLSSLMDDLIRAKENKASIYEKCVDNCKNLIGQRNVTDTNPLRDRLKSLENLWRSIHVTLDEKNKLSKLKVEQKVQYEELKEKVISWLSEMEVVISKMSPIALDLKKIREQHEELKPLVYKYRDYSETIDKINDIGAQYDALFNPESPNRKRISYSPIKRVSPMRTAPGSARSPSPIKMGILSPLSTNSSGFGSRRSSQDGFQISELTPVQQQLKEINNRYSLIGVRLSDRQNEIDNLTEEVRKQYENLKNLTSFLDRIQRQVPKESASNKDEAEQCIQLARKVLEDMYEKQSLLDTTKVQIKDILRRKPEVMGADELRIESENIIEKWKSLSEICKRRIELSEKLRDFLDIHSNLSNWLQSKERILTVLGPISTDSRMVQSQVQQVQVLREEFRIQQPQLNHFQEIGHDLLNRITNSSDTQNIKKKLHDIINKWDDIVTRLDERANNLGGAADSSKEFDAAINRLREALQSISDNLDVLSEDGDSQENLRKIENLDRQLEGQRSLLADAERSAVLLCNILGDSASRADVNSKVAALEKQYQTLQRKLDTKKAETEASLRDSRHLSENCTKMLGWLSGELSDLSEKFHLSAHKPTLQHQIDAHEPIYREVMAREHEIRMLTNKGKELTDRQQYRTIKRDLERIQQLWDKLRREVSERHARLQTCMEHCKKYEQTSEAFLSWLRMAEDKLATLTPGKLYKSNIENRLRDIQTLRSEVWKHSNEYESTRGSGETFIAYCDIDKDPIKCELQDIKDRWEKLNNDLINKTQDIENCSRRLSDFNDQLKNLDNAVSRCEDRLAAHDALGGAAKDPKLLERVKAIRDELIKLEKPLNELKSVANAISLECQTSGGDGNHLCNDVDSMFDRVSDLNVRLSDRFNELQSAASTISKLNDQIKNCLFDLNNLEQEIENLAPPGREVKIVKTQLEDILNIHSKLEVMSNLANDIERGSTALMDSGISTENQIPAQISSIRNTLNRLDNHSRKHERDLQSTLKSLIHFNDEKEEVINNLRSVKLEFNDFKPVSSELDQIRQQQEDFRNFRNLKVETLSQKIVKVNNDGNDLVRSAGNGVSTAVIERDLESLNDNWNNLKELMNERERRLDVALLQSGRFQEALSGLSKWLSDTEEMVTNQKPPSSDYKVVKAQLQEQKFLKKMLMDRQNSMSSLSIMGMEVANACETSERDSIESQLNDLVKRFDTLTNGAEQREKDLEAAMDVAKAFHDKVIPLELWLDGVERSVKNMELVPTDEEKIQNRIKEHNELHDEILSKKIDFTDLADIAGQLMQLVGEDEAVQLAEKVRNISDRFTNVVELSENIGSLLADSRQGLRHLVITYQELVAWMERMEQELLRFKPIAVYPEKLMEQMDYLVELNENIASQAPNIESTVDSGSELMKHISNDEALQLKDKLDALQRRYGELATRGGELLKKTKNALPLVQQFHDSHKRLLDWMQIAESTFTASEFSHADLLRLETELVEMRPVIDNINLVGPQLCQISPGEGSSSIENIVTRDNRRFDAIVEQIQRKAERFHLSSQRVKEVTGDIDELLEWFRDMDTSLREADPPAIEPTLVRFQLQEHRSINDDISSQKGRFRDIVASSKKILRESPQSEYISALREKLDDLKEIVDSVAQLCSERLGILEQALPLSEHFAESHTGLSSWLEDMEQQISRFSMPVLRPDQITTQQDKNERLLLSITEHKPLLDKLNKTGEALGVLVSDDDNAKINDVLDSDNARYAALRLELRERQQMLENALQESSQFSDKLEGMLRALANTVDQVNQLDPLSALPQKIREQIEDNAALADDLDKRSDAFTAVKRAADEVIAKAGNKADPAVRDIKSKLEKLNSLWNDVQKATKNRGSSLDDILNVAEPFWKQLNGVMGTLKDLEETLSSQEPPAAQPQEIQKQQVALQEVRFKIDKTKPEVEQVRRNGSNLINMCGEPDKPEVKKHIEDLDNAWDNITALYAKREENLIDAMEKAMEFHETLQNLEKFLNKAERNFERLGPVGSDIDAVKKQIEQLKEFKNDVDPHMLEVEALNRQAVELTDRTSIEQAASIRKPLSTANQRWETLLRSMVDRQKHLEHALLHLGQFQHALNELLVWIDKTDITLDQLKPIPGDPQLLEVELAKLKVIANDIQAHQNSVDTLNDAGRQLIETEKGTLEASTTQEKLRKLNSKWKMLIQKASDRQHELEESLHEAQEYIAEVQDILGWLGDVDAVISASKPVGGLPETATEQLERFMEVYNELEENRPKVETIQVQGQEYIKRQNNIKVPSSNLQHTLRTLKQRWDAIISRASDKKIKLEIALKEATEFHDTLQAFVDWLDQAENHLSNAPAVSRVLRTIQEQMEEHKILQKDVSTHREAMLLLDKKGTHLKYFSQKQDVILIKNLLVSVQHRWERIVSKTAERTRALDHGYKEAREYNDSWNSIMQYLNDTNQMLDQIIEEATKSKEPLKIKKLISRLKDAHRQLTTKQTIYDTTMRSGKSLLERAPKGDETILGKMLSELKEKWSTVWSKSIERQRKMEEALLLSGQFSDALSELLEWLKKAKTRLNENILVHGDLETVQGLIEHHKHIEHDLQKRSTQMQGVLRTGKELDKSSDNVQIDQQLNELQLLWNEVKEAANKRNNCLREALKDAEKLNKEIHSLFDWLDHAEQKLRYAKNAPDDEKITREMITMHNEFLKDLQNREIQKTETFQFAEEIISKAYPDSIPIIKNWLSIIQTRWDEVLQWSINRETKLNHHLQSLKDLDNTIEELLAWLNGLEATLLNLEKEALPDDITELEKLIEDHKEFMENTARRQVEVDRACKPKQLSSARRSMSRVSKTPIHELAEKFPDGNLRRQSFKGSRDQGLNSRRLNRLTPSRDTPDRDRLPHYGPRFSPSVNPVSIEIEFRSPRASLLWDKWRYVWMLSWERQRRLHDHMMYLKDMERVRNFSWDDWRKRFLKYMNHKKSRLTDLFRKMDKDNNGLIPRSEFMDGILNTKFDTSRMEMSAVADLFDRNGEGLIDWQEFIAALRPDWQERKPATDSDKIHDEVKRLVMLCTCRQKFRVFQVGEGKYRFGDSQKLRLVRILRSTVMVRVGGGWVALDEFLQKNDPCRAKGRTNIELREQFILADGVSQSMAAFTPRRSTPNASQNGSMSPYMSGQGPIIKVRERSVRSIPMSRPSRSSQSASTPDSLSDNEFGQSGTSGRYTPRKVTYTSTRGVVTPSGSRSGSKPNSRPLSRQGSKPPSRHGSNMSLDSTDETPPSRIPQRKSLTIGSGTTTRPIRLSVTSATVSDVGTTARKTVSGSASPAQSRKNASGNTTPSGARTPRKGSADPTISSTMRSQIQRGTTPASKREPFRL</sequence>
<feature type="compositionally biased region" description="Polar residues" evidence="12">
    <location>
        <begin position="5126"/>
        <end position="5143"/>
    </location>
</feature>
<dbReference type="GO" id="GO:0005509">
    <property type="term" value="F:calcium ion binding"/>
    <property type="evidence" value="ECO:0007669"/>
    <property type="project" value="InterPro"/>
</dbReference>
<dbReference type="InterPro" id="IPR043197">
    <property type="entry name" value="Plakin"/>
</dbReference>
<name>A0A034VI01_BACDO</name>
<feature type="coiled-coil region" evidence="11">
    <location>
        <begin position="1027"/>
        <end position="1054"/>
    </location>
</feature>
<dbReference type="SMART" id="SM00243">
    <property type="entry name" value="GAS2"/>
    <property type="match status" value="1"/>
</dbReference>
<dbReference type="GO" id="GO:0005198">
    <property type="term" value="F:structural molecule activity"/>
    <property type="evidence" value="ECO:0007669"/>
    <property type="project" value="TreeGrafter"/>
</dbReference>
<organism evidence="17">
    <name type="scientific">Bactrocera dorsalis</name>
    <name type="common">Oriental fruit fly</name>
    <name type="synonym">Dacus dorsalis</name>
    <dbReference type="NCBI Taxonomy" id="27457"/>
    <lineage>
        <taxon>Eukaryota</taxon>
        <taxon>Metazoa</taxon>
        <taxon>Ecdysozoa</taxon>
        <taxon>Arthropoda</taxon>
        <taxon>Hexapoda</taxon>
        <taxon>Insecta</taxon>
        <taxon>Pterygota</taxon>
        <taxon>Neoptera</taxon>
        <taxon>Endopterygota</taxon>
        <taxon>Diptera</taxon>
        <taxon>Brachycera</taxon>
        <taxon>Muscomorpha</taxon>
        <taxon>Tephritoidea</taxon>
        <taxon>Tephritidae</taxon>
        <taxon>Bactrocera</taxon>
        <taxon>Bactrocera</taxon>
    </lineage>
</organism>
<dbReference type="InterPro" id="IPR011992">
    <property type="entry name" value="EF-hand-dom_pair"/>
</dbReference>
<dbReference type="FunFam" id="1.20.58.60:FF:000055">
    <property type="entry name" value="Short stop, isoform K"/>
    <property type="match status" value="1"/>
</dbReference>
<dbReference type="FunFam" id="1.10.238.10:FF:000031">
    <property type="entry name" value="Short stop, isoform J"/>
    <property type="match status" value="1"/>
</dbReference>
<feature type="compositionally biased region" description="Polar residues" evidence="12">
    <location>
        <begin position="17"/>
        <end position="31"/>
    </location>
</feature>
<evidence type="ECO:0000259" key="14">
    <source>
        <dbReference type="PROSITE" id="PS50021"/>
    </source>
</evidence>
<dbReference type="SUPFAM" id="SSF47473">
    <property type="entry name" value="EF-hand"/>
    <property type="match status" value="1"/>
</dbReference>
<dbReference type="Pfam" id="PF00435">
    <property type="entry name" value="Spectrin"/>
    <property type="match status" value="13"/>
</dbReference>
<dbReference type="GO" id="GO:0008017">
    <property type="term" value="F:microtubule binding"/>
    <property type="evidence" value="ECO:0007669"/>
    <property type="project" value="InterPro"/>
</dbReference>
<evidence type="ECO:0000256" key="12">
    <source>
        <dbReference type="SAM" id="MobiDB-lite"/>
    </source>
</evidence>
<dbReference type="FunFam" id="1.10.418.10:FF:000048">
    <property type="entry name" value="Short stop, isoform B"/>
    <property type="match status" value="1"/>
</dbReference>
<dbReference type="CDD" id="cd21189">
    <property type="entry name" value="CH_PLEC-like_rpt2"/>
    <property type="match status" value="1"/>
</dbReference>
<feature type="coiled-coil region" evidence="11">
    <location>
        <begin position="462"/>
        <end position="536"/>
    </location>
</feature>
<feature type="coiled-coil region" evidence="11">
    <location>
        <begin position="3775"/>
        <end position="3808"/>
    </location>
</feature>
<keyword evidence="9" id="KW-0206">Cytoskeleton</keyword>
<dbReference type="PROSITE" id="PS00018">
    <property type="entry name" value="EF_HAND_1"/>
    <property type="match status" value="1"/>
</dbReference>
<dbReference type="FunFam" id="1.20.58.60:FF:000039">
    <property type="entry name" value="Short stop, isoform N"/>
    <property type="match status" value="1"/>
</dbReference>
<dbReference type="SMART" id="SM00150">
    <property type="entry name" value="SPEC"/>
    <property type="match status" value="32"/>
</dbReference>
<dbReference type="FunFam" id="3.30.920.20:FF:000001">
    <property type="entry name" value="Microtubule-actin cross-linking factor 1"/>
    <property type="match status" value="1"/>
</dbReference>
<evidence type="ECO:0000256" key="4">
    <source>
        <dbReference type="ARBA" id="ARBA00022553"/>
    </source>
</evidence>
<evidence type="ECO:0000256" key="1">
    <source>
        <dbReference type="ARBA" id="ARBA00004245"/>
    </source>
</evidence>
<evidence type="ECO:0000256" key="2">
    <source>
        <dbReference type="ARBA" id="ARBA00022443"/>
    </source>
</evidence>
<dbReference type="FunFam" id="1.20.58.60:FF:000040">
    <property type="entry name" value="Short stop, isoform N"/>
    <property type="match status" value="1"/>
</dbReference>
<dbReference type="GO" id="GO:0031122">
    <property type="term" value="P:cytoplasmic microtubule organization"/>
    <property type="evidence" value="ECO:0007669"/>
    <property type="project" value="TreeGrafter"/>
</dbReference>
<dbReference type="FunFam" id="1.20.58.60:FF:000030">
    <property type="entry name" value="Short stop, isoform K"/>
    <property type="match status" value="1"/>
</dbReference>
<feature type="compositionally biased region" description="Low complexity" evidence="12">
    <location>
        <begin position="4965"/>
        <end position="4984"/>
    </location>
</feature>
<dbReference type="FunFam" id="1.20.58.60:FF:000053">
    <property type="entry name" value="Short stop, isoform K"/>
    <property type="match status" value="1"/>
</dbReference>
<dbReference type="FunFam" id="1.20.58.60:FF:000064">
    <property type="entry name" value="Short stop, isoform K"/>
    <property type="match status" value="1"/>
</dbReference>
<feature type="compositionally biased region" description="Polar residues" evidence="12">
    <location>
        <begin position="5061"/>
        <end position="5115"/>
    </location>
</feature>
<dbReference type="InterPro" id="IPR001452">
    <property type="entry name" value="SH3_domain"/>
</dbReference>
<feature type="region of interest" description="Disordered" evidence="12">
    <location>
        <begin position="4931"/>
        <end position="5151"/>
    </location>
</feature>
<gene>
    <name evidence="17" type="primary">DYST</name>
</gene>
<dbReference type="CDD" id="cd21188">
    <property type="entry name" value="CH_PLEC-like_rpt1"/>
    <property type="match status" value="1"/>
</dbReference>
<dbReference type="InterPro" id="IPR002048">
    <property type="entry name" value="EF_hand_dom"/>
</dbReference>
<feature type="coiled-coil region" evidence="11">
    <location>
        <begin position="3207"/>
        <end position="3234"/>
    </location>
</feature>
<dbReference type="OrthoDB" id="5865767at2759"/>
<evidence type="ECO:0000256" key="5">
    <source>
        <dbReference type="ARBA" id="ARBA00022701"/>
    </source>
</evidence>
<reference evidence="17" key="1">
    <citation type="journal article" date="2014" name="BMC Genomics">
        <title>Characterizing the developmental transcriptome of the oriental fruit fly, Bactrocera dorsalis (Diptera: Tephritidae) through comparative genomic analysis with Drosophila melanogaster utilizing modENCODE datasets.</title>
        <authorList>
            <person name="Geib S.M."/>
            <person name="Calla B."/>
            <person name="Hall B."/>
            <person name="Hou S."/>
            <person name="Manoukis N.C."/>
        </authorList>
    </citation>
    <scope>NUCLEOTIDE SEQUENCE</scope>
    <source>
        <strain evidence="17">Punador</strain>
    </source>
</reference>
<dbReference type="FunFam" id="1.20.58.60:FF:000038">
    <property type="entry name" value="Short stop, isoform N"/>
    <property type="match status" value="1"/>
</dbReference>
<dbReference type="FunFam" id="1.20.58.60:FF:000047">
    <property type="entry name" value="Short stop, isoform N"/>
    <property type="match status" value="1"/>
</dbReference>
<evidence type="ECO:0000256" key="11">
    <source>
        <dbReference type="SAM" id="Coils"/>
    </source>
</evidence>
<dbReference type="FunFam" id="1.20.58.60:FF:000058">
    <property type="entry name" value="Short stop, isoform K"/>
    <property type="match status" value="1"/>
</dbReference>
<feature type="domain" description="Calponin-homology (CH)" evidence="14">
    <location>
        <begin position="121"/>
        <end position="224"/>
    </location>
</feature>
<dbReference type="Gene3D" id="2.30.30.40">
    <property type="entry name" value="SH3 Domains"/>
    <property type="match status" value="1"/>
</dbReference>
<dbReference type="Pfam" id="PF17902">
    <property type="entry name" value="SH3_10"/>
    <property type="match status" value="1"/>
</dbReference>
<dbReference type="PROSITE" id="PS50002">
    <property type="entry name" value="SH3"/>
    <property type="match status" value="1"/>
</dbReference>
<dbReference type="GO" id="GO:0045104">
    <property type="term" value="P:intermediate filament cytoskeleton organization"/>
    <property type="evidence" value="ECO:0007669"/>
    <property type="project" value="InterPro"/>
</dbReference>
<feature type="coiled-coil region" evidence="11">
    <location>
        <begin position="4561"/>
        <end position="4607"/>
    </location>
</feature>
<proteinExistence type="predicted"/>
<dbReference type="Pfam" id="PF00307">
    <property type="entry name" value="CH"/>
    <property type="match status" value="2"/>
</dbReference>
<dbReference type="InterPro" id="IPR001715">
    <property type="entry name" value="CH_dom"/>
</dbReference>
<feature type="domain" description="GAR" evidence="16">
    <location>
        <begin position="4833"/>
        <end position="4905"/>
    </location>
</feature>
<dbReference type="InterPro" id="IPR041615">
    <property type="entry name" value="Desmoplakin_SH3"/>
</dbReference>
<dbReference type="InterPro" id="IPR018159">
    <property type="entry name" value="Spectrin/alpha-actinin"/>
</dbReference>
<dbReference type="GO" id="GO:0005882">
    <property type="term" value="C:intermediate filament"/>
    <property type="evidence" value="ECO:0007669"/>
    <property type="project" value="TreeGrafter"/>
</dbReference>
<dbReference type="Gene3D" id="3.30.920.20">
    <property type="entry name" value="Gas2-like domain"/>
    <property type="match status" value="1"/>
</dbReference>
<dbReference type="Pfam" id="PF21019">
    <property type="entry name" value="Spectrin_3"/>
    <property type="match status" value="1"/>
</dbReference>
<evidence type="ECO:0000259" key="13">
    <source>
        <dbReference type="PROSITE" id="PS50002"/>
    </source>
</evidence>
<evidence type="ECO:0000256" key="7">
    <source>
        <dbReference type="ARBA" id="ARBA00022837"/>
    </source>
</evidence>
<accession>A0A034VI01</accession>
<dbReference type="PANTHER" id="PTHR23169:SF23">
    <property type="entry name" value="SHORT STOP, ISOFORM H"/>
    <property type="match status" value="1"/>
</dbReference>
<evidence type="ECO:0000259" key="15">
    <source>
        <dbReference type="PROSITE" id="PS50222"/>
    </source>
</evidence>
<feature type="compositionally biased region" description="Basic and acidic residues" evidence="12">
    <location>
        <begin position="4634"/>
        <end position="4647"/>
    </location>
</feature>
<dbReference type="CDD" id="cd00176">
    <property type="entry name" value="SPEC"/>
    <property type="match status" value="16"/>
</dbReference>
<dbReference type="SUPFAM" id="SSF47576">
    <property type="entry name" value="Calponin-homology domain, CH-domain"/>
    <property type="match status" value="1"/>
</dbReference>
<feature type="region of interest" description="Disordered" evidence="12">
    <location>
        <begin position="1"/>
        <end position="54"/>
    </location>
</feature>
<dbReference type="GO" id="GO:0003779">
    <property type="term" value="F:actin binding"/>
    <property type="evidence" value="ECO:0007669"/>
    <property type="project" value="UniProtKB-KW"/>
</dbReference>
<keyword evidence="8" id="KW-0009">Actin-binding</keyword>
<feature type="compositionally biased region" description="Polar residues" evidence="12">
    <location>
        <begin position="5005"/>
        <end position="5047"/>
    </location>
</feature>
<dbReference type="SMART" id="SM00054">
    <property type="entry name" value="EFh"/>
    <property type="match status" value="2"/>
</dbReference>
<dbReference type="FunFam" id="1.20.58.60:FF:000001">
    <property type="entry name" value="Microtubule-actin cross-linking factor 1"/>
    <property type="match status" value="3"/>
</dbReference>
<dbReference type="InterPro" id="IPR002017">
    <property type="entry name" value="Spectrin_repeat"/>
</dbReference>
<evidence type="ECO:0000313" key="17">
    <source>
        <dbReference type="EMBL" id="JAC42124.1"/>
    </source>
</evidence>
<dbReference type="PROSITE" id="PS00019">
    <property type="entry name" value="ACTININ_1"/>
    <property type="match status" value="1"/>
</dbReference>
<dbReference type="PANTHER" id="PTHR23169">
    <property type="entry name" value="ENVOPLAKIN"/>
    <property type="match status" value="1"/>
</dbReference>